<dbReference type="GO" id="GO:0006412">
    <property type="term" value="P:translation"/>
    <property type="evidence" value="ECO:0007669"/>
    <property type="project" value="UniProtKB-UniRule"/>
</dbReference>
<dbReference type="HAMAP" id="MF_00773">
    <property type="entry name" value="Ribosomal_eL24"/>
    <property type="match status" value="1"/>
</dbReference>
<evidence type="ECO:0000256" key="7">
    <source>
        <dbReference type="ARBA" id="ARBA00023274"/>
    </source>
</evidence>
<evidence type="ECO:0000256" key="2">
    <source>
        <dbReference type="ARBA" id="ARBA00022723"/>
    </source>
</evidence>
<dbReference type="CDD" id="cd00472">
    <property type="entry name" value="Ribosomal_L24e_L24"/>
    <property type="match status" value="1"/>
</dbReference>
<reference evidence="10" key="1">
    <citation type="journal article" date="2014" name="Genome Biol. Evol.">
        <title>Pangenome evidence for extensive interdomain horizontal transfer affecting lineage core and shell genes in uncultured planktonic thaumarchaeota and euryarchaeota.</title>
        <authorList>
            <person name="Deschamps P."/>
            <person name="Zivanovic Y."/>
            <person name="Moreira D."/>
            <person name="Rodriguez-Valera F."/>
            <person name="Lopez-Garcia P."/>
        </authorList>
    </citation>
    <scope>NUCLEOTIDE SEQUENCE</scope>
</reference>
<dbReference type="PROSITE" id="PS01073">
    <property type="entry name" value="RIBOSOMAL_L24E"/>
    <property type="match status" value="1"/>
</dbReference>
<keyword evidence="5 8" id="KW-0694">RNA-binding</keyword>
<comment type="function">
    <text evidence="8">Binds to the 23S rRNA.</text>
</comment>
<dbReference type="GO" id="GO:0046872">
    <property type="term" value="F:metal ion binding"/>
    <property type="evidence" value="ECO:0007669"/>
    <property type="project" value="UniProtKB-KW"/>
</dbReference>
<dbReference type="Pfam" id="PF01246">
    <property type="entry name" value="Ribosomal_L24e"/>
    <property type="match status" value="1"/>
</dbReference>
<dbReference type="SUPFAM" id="SSF57716">
    <property type="entry name" value="Glucocorticoid receptor-like (DNA-binding domain)"/>
    <property type="match status" value="1"/>
</dbReference>
<dbReference type="InterPro" id="IPR055345">
    <property type="entry name" value="Ribosomal_eL24-rel_arc"/>
</dbReference>
<dbReference type="GO" id="GO:0003735">
    <property type="term" value="F:structural constituent of ribosome"/>
    <property type="evidence" value="ECO:0007669"/>
    <property type="project" value="InterPro"/>
</dbReference>
<dbReference type="GO" id="GO:0005840">
    <property type="term" value="C:ribosome"/>
    <property type="evidence" value="ECO:0007669"/>
    <property type="project" value="UniProtKB-KW"/>
</dbReference>
<dbReference type="NCBIfam" id="NF034186">
    <property type="entry name" value="PRK14891.1-1"/>
    <property type="match status" value="1"/>
</dbReference>
<dbReference type="PANTHER" id="PTHR10792">
    <property type="entry name" value="60S RIBOSOMAL PROTEIN L24"/>
    <property type="match status" value="1"/>
</dbReference>
<evidence type="ECO:0000256" key="3">
    <source>
        <dbReference type="ARBA" id="ARBA00022730"/>
    </source>
</evidence>
<gene>
    <name evidence="10" type="primary">RP-L24e</name>
    <name evidence="10" type="synonym">RPL24</name>
    <name evidence="8" type="synonym">rpl24e</name>
</gene>
<proteinExistence type="inferred from homology"/>
<keyword evidence="7 8" id="KW-0687">Ribonucleoprotein</keyword>
<feature type="domain" description="Large ribosomal subunit protein eL24-related N-terminal" evidence="9">
    <location>
        <begin position="5"/>
        <end position="57"/>
    </location>
</feature>
<organism evidence="10">
    <name type="scientific">uncultured marine group II/III euryarchaeote KM3_102_D05</name>
    <dbReference type="NCBI Taxonomy" id="1457845"/>
    <lineage>
        <taxon>Archaea</taxon>
        <taxon>Methanobacteriati</taxon>
        <taxon>Methanobacteriota</taxon>
        <taxon>environmental samples</taxon>
    </lineage>
</organism>
<dbReference type="GO" id="GO:1990904">
    <property type="term" value="C:ribonucleoprotein complex"/>
    <property type="evidence" value="ECO:0007669"/>
    <property type="project" value="UniProtKB-KW"/>
</dbReference>
<protein>
    <recommendedName>
        <fullName evidence="8">Large ribosomal subunit protein eL24</fullName>
    </recommendedName>
</protein>
<keyword evidence="2" id="KW-0479">Metal-binding</keyword>
<dbReference type="AlphaFoldDB" id="A0A075GAN2"/>
<comment type="caution">
    <text evidence="8">Lacks conserved residue(s) required for the propagation of feature annotation.</text>
</comment>
<name>A0A075GAN2_9EURY</name>
<dbReference type="EMBL" id="KF900550">
    <property type="protein sequence ID" value="AIE98941.1"/>
    <property type="molecule type" value="Genomic_DNA"/>
</dbReference>
<dbReference type="InterPro" id="IPR038630">
    <property type="entry name" value="L24e/L24_sf"/>
</dbReference>
<sequence length="63" mass="7377">MPERRVCTFSGHEIEPGTGMMFVKRDGTVLWFKSSKARKNSLNLKRNPRKVKWTRHYVKGGIQ</sequence>
<evidence type="ECO:0000313" key="10">
    <source>
        <dbReference type="EMBL" id="AIE98941.1"/>
    </source>
</evidence>
<dbReference type="InterPro" id="IPR000988">
    <property type="entry name" value="Ribosomal_eL24-rel_N"/>
</dbReference>
<dbReference type="InterPro" id="IPR056366">
    <property type="entry name" value="Ribosomal_eL24"/>
</dbReference>
<evidence type="ECO:0000256" key="8">
    <source>
        <dbReference type="HAMAP-Rule" id="MF_00773"/>
    </source>
</evidence>
<evidence type="ECO:0000259" key="9">
    <source>
        <dbReference type="Pfam" id="PF01246"/>
    </source>
</evidence>
<evidence type="ECO:0000256" key="4">
    <source>
        <dbReference type="ARBA" id="ARBA00022833"/>
    </source>
</evidence>
<evidence type="ECO:0000256" key="1">
    <source>
        <dbReference type="ARBA" id="ARBA00005647"/>
    </source>
</evidence>
<evidence type="ECO:0000256" key="6">
    <source>
        <dbReference type="ARBA" id="ARBA00022980"/>
    </source>
</evidence>
<evidence type="ECO:0000256" key="5">
    <source>
        <dbReference type="ARBA" id="ARBA00022884"/>
    </source>
</evidence>
<keyword evidence="4" id="KW-0862">Zinc</keyword>
<dbReference type="GO" id="GO:0019843">
    <property type="term" value="F:rRNA binding"/>
    <property type="evidence" value="ECO:0007669"/>
    <property type="project" value="UniProtKB-UniRule"/>
</dbReference>
<dbReference type="PANTHER" id="PTHR10792:SF1">
    <property type="entry name" value="RIBOSOMAL PROTEIN L24"/>
    <property type="match status" value="1"/>
</dbReference>
<dbReference type="InterPro" id="IPR023442">
    <property type="entry name" value="Ribosomal_eL24_CS"/>
</dbReference>
<keyword evidence="3 8" id="KW-0699">rRNA-binding</keyword>
<comment type="similarity">
    <text evidence="1 8">Belongs to the eukaryotic ribosomal protein eL24 family.</text>
</comment>
<accession>A0A075GAN2</accession>
<dbReference type="Gene3D" id="2.30.170.20">
    <property type="entry name" value="Ribosomal protein L24e"/>
    <property type="match status" value="1"/>
</dbReference>
<keyword evidence="6 8" id="KW-0689">Ribosomal protein</keyword>
<comment type="subunit">
    <text evidence="8">Part of the 50S ribosomal subunit. Forms a cluster with proteins L3 and L14.</text>
</comment>